<evidence type="ECO:0000256" key="7">
    <source>
        <dbReference type="ARBA" id="ARBA00023239"/>
    </source>
</evidence>
<dbReference type="Pfam" id="PF00194">
    <property type="entry name" value="Carb_anhydrase"/>
    <property type="match status" value="1"/>
</dbReference>
<dbReference type="PROSITE" id="PS51144">
    <property type="entry name" value="ALPHA_CA_2"/>
    <property type="match status" value="1"/>
</dbReference>
<dbReference type="Gene3D" id="3.10.200.10">
    <property type="entry name" value="Alpha carbonic anhydrase"/>
    <property type="match status" value="1"/>
</dbReference>
<dbReference type="PANTHER" id="PTHR18952">
    <property type="entry name" value="CARBONIC ANHYDRASE"/>
    <property type="match status" value="1"/>
</dbReference>
<feature type="chain" id="PRO_5026949863" description="carbonic anhydrase" evidence="10">
    <location>
        <begin position="19"/>
        <end position="302"/>
    </location>
</feature>
<protein>
    <recommendedName>
        <fullName evidence="3">carbonic anhydrase</fullName>
        <ecNumber evidence="3">4.2.1.1</ecNumber>
    </recommendedName>
</protein>
<organism evidence="12 13">
    <name type="scientific">Mytilus coruscus</name>
    <name type="common">Sea mussel</name>
    <dbReference type="NCBI Taxonomy" id="42192"/>
    <lineage>
        <taxon>Eukaryota</taxon>
        <taxon>Metazoa</taxon>
        <taxon>Spiralia</taxon>
        <taxon>Lophotrochozoa</taxon>
        <taxon>Mollusca</taxon>
        <taxon>Bivalvia</taxon>
        <taxon>Autobranchia</taxon>
        <taxon>Pteriomorphia</taxon>
        <taxon>Mytilida</taxon>
        <taxon>Mytiloidea</taxon>
        <taxon>Mytilidae</taxon>
        <taxon>Mytilinae</taxon>
        <taxon>Mytilus</taxon>
    </lineage>
</organism>
<comment type="subcellular location">
    <subcellularLocation>
        <location evidence="1">Secreted</location>
    </subcellularLocation>
</comment>
<dbReference type="GO" id="GO:0004089">
    <property type="term" value="F:carbonate dehydratase activity"/>
    <property type="evidence" value="ECO:0007669"/>
    <property type="project" value="UniProtKB-EC"/>
</dbReference>
<feature type="transmembrane region" description="Helical" evidence="9">
    <location>
        <begin position="281"/>
        <end position="301"/>
    </location>
</feature>
<dbReference type="GO" id="GO:0008270">
    <property type="term" value="F:zinc ion binding"/>
    <property type="evidence" value="ECO:0007669"/>
    <property type="project" value="InterPro"/>
</dbReference>
<dbReference type="PANTHER" id="PTHR18952:SF265">
    <property type="entry name" value="CARBONIC ANHYDRASE"/>
    <property type="match status" value="1"/>
</dbReference>
<dbReference type="EMBL" id="CACVKT020005972">
    <property type="protein sequence ID" value="CAC5399080.1"/>
    <property type="molecule type" value="Genomic_DNA"/>
</dbReference>
<evidence type="ECO:0000256" key="8">
    <source>
        <dbReference type="ARBA" id="ARBA00048348"/>
    </source>
</evidence>
<dbReference type="AlphaFoldDB" id="A0A6J8CVZ5"/>
<comment type="similarity">
    <text evidence="2">Belongs to the alpha-carbonic anhydrase family.</text>
</comment>
<dbReference type="GO" id="GO:0005576">
    <property type="term" value="C:extracellular region"/>
    <property type="evidence" value="ECO:0007669"/>
    <property type="project" value="UniProtKB-SubCell"/>
</dbReference>
<evidence type="ECO:0000256" key="3">
    <source>
        <dbReference type="ARBA" id="ARBA00012925"/>
    </source>
</evidence>
<reference evidence="12 13" key="1">
    <citation type="submission" date="2020-06" db="EMBL/GenBank/DDBJ databases">
        <authorList>
            <person name="Li R."/>
            <person name="Bekaert M."/>
        </authorList>
    </citation>
    <scope>NUCLEOTIDE SEQUENCE [LARGE SCALE GENOMIC DNA]</scope>
    <source>
        <strain evidence="13">wild</strain>
    </source>
</reference>
<dbReference type="OrthoDB" id="429145at2759"/>
<evidence type="ECO:0000256" key="4">
    <source>
        <dbReference type="ARBA" id="ARBA00022525"/>
    </source>
</evidence>
<dbReference type="EC" id="4.2.1.1" evidence="3"/>
<name>A0A6J8CVZ5_MYTCO</name>
<evidence type="ECO:0000256" key="9">
    <source>
        <dbReference type="SAM" id="Phobius"/>
    </source>
</evidence>
<dbReference type="SUPFAM" id="SSF51069">
    <property type="entry name" value="Carbonic anhydrase"/>
    <property type="match status" value="1"/>
</dbReference>
<accession>A0A6J8CVZ5</accession>
<evidence type="ECO:0000256" key="2">
    <source>
        <dbReference type="ARBA" id="ARBA00010718"/>
    </source>
</evidence>
<dbReference type="InterPro" id="IPR001148">
    <property type="entry name" value="CA_dom"/>
</dbReference>
<feature type="domain" description="Alpha-carbonic anhydrase" evidence="11">
    <location>
        <begin position="19"/>
        <end position="275"/>
    </location>
</feature>
<evidence type="ECO:0000256" key="5">
    <source>
        <dbReference type="ARBA" id="ARBA00022723"/>
    </source>
</evidence>
<keyword evidence="9" id="KW-0812">Transmembrane</keyword>
<dbReference type="GO" id="GO:0005886">
    <property type="term" value="C:plasma membrane"/>
    <property type="evidence" value="ECO:0007669"/>
    <property type="project" value="TreeGrafter"/>
</dbReference>
<feature type="signal peptide" evidence="10">
    <location>
        <begin position="1"/>
        <end position="18"/>
    </location>
</feature>
<dbReference type="SMART" id="SM01057">
    <property type="entry name" value="Carb_anhydrase"/>
    <property type="match status" value="1"/>
</dbReference>
<keyword evidence="9" id="KW-1133">Transmembrane helix</keyword>
<evidence type="ECO:0000313" key="12">
    <source>
        <dbReference type="EMBL" id="CAC5399080.1"/>
    </source>
</evidence>
<keyword evidence="4" id="KW-0964">Secreted</keyword>
<evidence type="ECO:0000256" key="1">
    <source>
        <dbReference type="ARBA" id="ARBA00004613"/>
    </source>
</evidence>
<dbReference type="InterPro" id="IPR023561">
    <property type="entry name" value="Carbonic_anhydrase_a-class"/>
</dbReference>
<evidence type="ECO:0000256" key="6">
    <source>
        <dbReference type="ARBA" id="ARBA00022833"/>
    </source>
</evidence>
<keyword evidence="5" id="KW-0479">Metal-binding</keyword>
<evidence type="ECO:0000256" key="10">
    <source>
        <dbReference type="SAM" id="SignalP"/>
    </source>
</evidence>
<dbReference type="Proteomes" id="UP000507470">
    <property type="component" value="Unassembled WGS sequence"/>
</dbReference>
<keyword evidence="6" id="KW-0862">Zinc</keyword>
<proteinExistence type="inferred from homology"/>
<keyword evidence="13" id="KW-1185">Reference proteome</keyword>
<gene>
    <name evidence="12" type="ORF">MCOR_33374</name>
</gene>
<keyword evidence="10" id="KW-0732">Signal</keyword>
<keyword evidence="9" id="KW-0472">Membrane</keyword>
<dbReference type="InterPro" id="IPR036398">
    <property type="entry name" value="CA_dom_sf"/>
</dbReference>
<evidence type="ECO:0000259" key="11">
    <source>
        <dbReference type="PROSITE" id="PS51144"/>
    </source>
</evidence>
<keyword evidence="7 12" id="KW-0456">Lyase</keyword>
<sequence>MELPNLFFLLILITQAKGASYNYDSNGDDWTSGVCSTGTKQSPINIVLSSASVDTSLGEFVLTNYDDDSKYGKIKNNGHTIQVDMADDTVTLNGGGLDGGPFILAQFHFHWGTSDSTGSEHTVDGNRSPLEIHFVHYKQSLGDLGTAAGTADGLAVLGFFFEVYPSDNANLDPFLDAISSVANKDQNATLSSPPVIDAIFQNVNTSLFVRYSGGLTTPGCNEVVQWTVFTEKIRISSTQLAKIRLSYQDTSGTTAIGKNYRSTQSINSRTVKISYDPSISAAPILTLNMLFLLLSAIVGFLY</sequence>
<comment type="catalytic activity">
    <reaction evidence="8">
        <text>hydrogencarbonate + H(+) = CO2 + H2O</text>
        <dbReference type="Rhea" id="RHEA:10748"/>
        <dbReference type="ChEBI" id="CHEBI:15377"/>
        <dbReference type="ChEBI" id="CHEBI:15378"/>
        <dbReference type="ChEBI" id="CHEBI:16526"/>
        <dbReference type="ChEBI" id="CHEBI:17544"/>
        <dbReference type="EC" id="4.2.1.1"/>
    </reaction>
</comment>
<evidence type="ECO:0000313" key="13">
    <source>
        <dbReference type="Proteomes" id="UP000507470"/>
    </source>
</evidence>